<dbReference type="PANTHER" id="PTHR28654">
    <property type="entry name" value="AXIN INTERACTOR, DORSALIZATION-ASSOCIATED PROTEIN"/>
    <property type="match status" value="1"/>
</dbReference>
<reference evidence="2" key="5">
    <citation type="submission" date="2025-09" db="UniProtKB">
        <authorList>
            <consortium name="Ensembl"/>
        </authorList>
    </citation>
    <scope>IDENTIFICATION</scope>
</reference>
<accession>A0A4W4GVK6</accession>
<dbReference type="Gene3D" id="1.25.40.10">
    <property type="entry name" value="Tetratricopeptide repeat domain"/>
    <property type="match status" value="2"/>
</dbReference>
<dbReference type="GO" id="GO:0035091">
    <property type="term" value="F:phosphatidylinositol binding"/>
    <property type="evidence" value="ECO:0007669"/>
    <property type="project" value="TreeGrafter"/>
</dbReference>
<keyword evidence="3" id="KW-1185">Reference proteome</keyword>
<reference evidence="3" key="1">
    <citation type="journal article" date="2014" name="Science">
        <title>Nonhuman genetics. Genomic basis for the convergent evolution of electric organs.</title>
        <authorList>
            <person name="Gallant J.R."/>
            <person name="Traeger L.L."/>
            <person name="Volkening J.D."/>
            <person name="Moffett H."/>
            <person name="Chen P.H."/>
            <person name="Novina C.D."/>
            <person name="Phillips G.N.Jr."/>
            <person name="Anand R."/>
            <person name="Wells G.B."/>
            <person name="Pinch M."/>
            <person name="Guth R."/>
            <person name="Unguez G.A."/>
            <person name="Albert J.S."/>
            <person name="Zakon H.H."/>
            <person name="Samanta M.P."/>
            <person name="Sussman M.R."/>
        </authorList>
    </citation>
    <scope>NUCLEOTIDE SEQUENCE [LARGE SCALE GENOMIC DNA]</scope>
</reference>
<dbReference type="STRING" id="8005.ENSEEEP00000040495"/>
<reference evidence="2" key="4">
    <citation type="submission" date="2025-08" db="UniProtKB">
        <authorList>
            <consortium name="Ensembl"/>
        </authorList>
    </citation>
    <scope>IDENTIFICATION</scope>
</reference>
<dbReference type="OMA" id="ETYMTDL"/>
<feature type="region of interest" description="Disordered" evidence="1">
    <location>
        <begin position="1"/>
        <end position="39"/>
    </location>
</feature>
<evidence type="ECO:0000313" key="2">
    <source>
        <dbReference type="Ensembl" id="ENSEEEP00000040495.2"/>
    </source>
</evidence>
<gene>
    <name evidence="2" type="primary">si:dkey-12j5.1</name>
</gene>
<dbReference type="PANTHER" id="PTHR28654:SF1">
    <property type="entry name" value="AXIN INTERACTOR, DORSALIZATION-ASSOCIATED PROTEIN"/>
    <property type="match status" value="1"/>
</dbReference>
<dbReference type="SUPFAM" id="SSF48452">
    <property type="entry name" value="TPR-like"/>
    <property type="match status" value="1"/>
</dbReference>
<dbReference type="Proteomes" id="UP000314983">
    <property type="component" value="Chromosome 5"/>
</dbReference>
<dbReference type="CDD" id="cd24142">
    <property type="entry name" value="ACL4-like"/>
    <property type="match status" value="1"/>
</dbReference>
<dbReference type="GO" id="GO:0016020">
    <property type="term" value="C:membrane"/>
    <property type="evidence" value="ECO:0007669"/>
    <property type="project" value="TreeGrafter"/>
</dbReference>
<reference evidence="3" key="2">
    <citation type="journal article" date="2017" name="Sci. Adv.">
        <title>A tail of two voltages: Proteomic comparison of the three electric organs of the electric eel.</title>
        <authorList>
            <person name="Traeger L.L."/>
            <person name="Sabat G."/>
            <person name="Barrett-Wilt G.A."/>
            <person name="Wells G.B."/>
            <person name="Sussman M.R."/>
        </authorList>
    </citation>
    <scope>NUCLEOTIDE SEQUENCE [LARGE SCALE GENOMIC DNA]</scope>
</reference>
<evidence type="ECO:0000313" key="3">
    <source>
        <dbReference type="Proteomes" id="UP000314983"/>
    </source>
</evidence>
<name>A0A4W4GVK6_ELEEL</name>
<feature type="compositionally biased region" description="Acidic residues" evidence="1">
    <location>
        <begin position="386"/>
        <end position="397"/>
    </location>
</feature>
<dbReference type="AlphaFoldDB" id="A0A4W4GVK6"/>
<feature type="compositionally biased region" description="Basic residues" evidence="1">
    <location>
        <begin position="1"/>
        <end position="16"/>
    </location>
</feature>
<reference evidence="2" key="3">
    <citation type="submission" date="2020-05" db="EMBL/GenBank/DDBJ databases">
        <title>Electrophorus electricus (electric eel) genome, fEleEle1, primary haplotype.</title>
        <authorList>
            <person name="Myers G."/>
            <person name="Meyer A."/>
            <person name="Fedrigo O."/>
            <person name="Formenti G."/>
            <person name="Rhie A."/>
            <person name="Tracey A."/>
            <person name="Sims Y."/>
            <person name="Jarvis E.D."/>
        </authorList>
    </citation>
    <scope>NUCLEOTIDE SEQUENCE [LARGE SCALE GENOMIC DNA]</scope>
</reference>
<dbReference type="Ensembl" id="ENSEEET00000040959.2">
    <property type="protein sequence ID" value="ENSEEEP00000040495.2"/>
    <property type="gene ID" value="ENSEEEG00000019180.2"/>
</dbReference>
<feature type="compositionally biased region" description="Basic and acidic residues" evidence="1">
    <location>
        <begin position="28"/>
        <end position="39"/>
    </location>
</feature>
<protein>
    <submittedName>
        <fullName evidence="2">Uncharacterized protein</fullName>
    </submittedName>
</protein>
<dbReference type="GeneTree" id="ENSGT00410000028469"/>
<evidence type="ECO:0000256" key="1">
    <source>
        <dbReference type="SAM" id="MobiDB-lite"/>
    </source>
</evidence>
<feature type="region of interest" description="Disordered" evidence="1">
    <location>
        <begin position="357"/>
        <end position="397"/>
    </location>
</feature>
<proteinExistence type="predicted"/>
<sequence>MGGQAKAKKKSKPKRKQTAEHTVMSPQERMKARMQDRAKKKTAEKYTVDQLLEKAEDCMDNFDFSMARMFCRRALDIEPTNLTILDMLGNICAELGDIDKAVELSPEAGHGKYMYLGQIHTGKEAVQYFSRGVEVMLSTMDAQAQGACGGGAAITAKDVSVAFCSIAEIFFTDLCMEDGAADKCKETLEKALQYDQHSPEALQLMASYLFSLDNTEEGCDYLRRSVSSWLPSLQKEEVAAASAEEHDQEDEPTNIPPYESRITTAKLLIEAEQFEMATEVLEGLLEEDDEVVQVWYLLGWLFYLQLDKPGTTADTESFRKSARTYLTKAKKLYVKLCCEDPPLLEHTEQLLGELGGEETVAGEDDGGGVGGGPSLDDIADDFVQSSDDDEEEDAMEH</sequence>
<dbReference type="GO" id="GO:0048264">
    <property type="term" value="P:determination of ventral identity"/>
    <property type="evidence" value="ECO:0007669"/>
    <property type="project" value="TreeGrafter"/>
</dbReference>
<organism evidence="2 3">
    <name type="scientific">Electrophorus electricus</name>
    <name type="common">Electric eel</name>
    <name type="synonym">Gymnotus electricus</name>
    <dbReference type="NCBI Taxonomy" id="8005"/>
    <lineage>
        <taxon>Eukaryota</taxon>
        <taxon>Metazoa</taxon>
        <taxon>Chordata</taxon>
        <taxon>Craniata</taxon>
        <taxon>Vertebrata</taxon>
        <taxon>Euteleostomi</taxon>
        <taxon>Actinopterygii</taxon>
        <taxon>Neopterygii</taxon>
        <taxon>Teleostei</taxon>
        <taxon>Ostariophysi</taxon>
        <taxon>Gymnotiformes</taxon>
        <taxon>Gymnotoidei</taxon>
        <taxon>Gymnotidae</taxon>
        <taxon>Electrophorus</taxon>
    </lineage>
</organism>
<dbReference type="InterPro" id="IPR011990">
    <property type="entry name" value="TPR-like_helical_dom_sf"/>
</dbReference>